<dbReference type="PROSITE" id="PS51050">
    <property type="entry name" value="ZF_CW"/>
    <property type="match status" value="1"/>
</dbReference>
<feature type="compositionally biased region" description="Basic and acidic residues" evidence="4">
    <location>
        <begin position="1344"/>
        <end position="1355"/>
    </location>
</feature>
<sequence>MISVGSRDARKGLGLGFDSGGEMEENELEEGEACSYQNDDDSTIDPDVALSYLDDKLQDVLGHFQKDFEGGVSAENLGAKFGGYGSFLPTYQRSPVWSRPRSPSKNHDYSTPKSPNNLHLEGGRHNSVVPSSASLSARHGPSSTNAALLPLLRSSNNDSSKRDIGMSSAHCAEESNSRCELVKNCAQPSDQKTLKVRIKVGSDNLSTQKNAEIYSGLGLDISPSSSLNESPTDSEGFSHEPLDAPEESPTSILQIMTSFPVHGNLLLSPLPDDLIYMTEKEKLKGEIKPRRVIKSSQESSNGFDSARGNDKVLGGKKLKPFERNAFSVELKNHIDKGTQNGIGVPLKKETDIDTLACEELVANTLKLPLLSNSYSNVANPDKGTTRAANNSMVANKVKEESFSDLAKVETLEGLPNQEIGLVEKPNGKAVSDVKVWEEKKANFRNDISAYPRKDGNFKVEKADGFAKDDSNVSKARKAQSAEPIDPLEQKASKRATSHDEDNKQLVTGKEHSSLGGKKKSKGSQSAEVPKDSSRMDSALGPKNRKSTFANNYLSKGEVEDSKLQKDYGKARNTYRDFFGDIELEQGDNDVDSADMLSIDRPEDFEAVEKNTFASNSTSKERLNGKKMDKPSISEAYSKAPLSAAPINRNGLISDAASGTAGPHDKEDWVCCDKCQKWRLLPRGTNPDSLPEKWLCSMLDWLPGMNRCIFSEEETTAALIASYQFPALESQNNQHGYPGGVLPRLSMTDGSRFDQNQPNLGFQAVPSGGKKKNGIKDESAAMNQDGPAQFSNSTKKKLPASVRSRSLNGVNHSPSANEIESQHLSKSRVVEKHRHKQKDKNRLLEHHSDGGEIRSSKSKSKRDTDQDCFRVSKKAKVDGMHRTDEDWMPNHDRPVGKGGPSSSNGLSVNASARDRQKYEDHPSKDRKWEANNSSKGPLSNPKDQVLVTSDGGSPHMEKIDDKEVARKRKMNGSQDTHVYTTSLLSNNQVHDRRDFLEETSENDHRREKKARVSNSEGKETSVSKSSGGAAKKGGSTKDQQLGPDIGSNLVDLGSVQPSQAATSSSSKVSGSHKNQTSLKEVKGSPVESVSSSPLRFLNPDKSASTRRSLEGKDDSGDAGLFATGTPRRCSDGEDDRGSNRSGTVRKDETFAAHRGSLESSVLDFQERNMVHLAGSEAKIQIVHSPEISNRHFANGGTDTLGNGTQYPCKPQTSDQCHNEERGNDKQYHANVSRPRKSGKGSSSRSKENNGASQSDPDKGKVKISDPCHEYTDHTPYEEKSRAGKNRVQEKSRVGSDRVEKNFVGEKVSAGKVAAENSKRESRSKFGGDDGLDVKVDALSSQDQKQNLRLDRDERSSKKYLSNKTDRIEVSGRGKSHSLPPSGRGQNETVTHSVHLVPGSQKENGANSLLIDASKADDALKAPKNIKKSENQNGNQPIKSRHPTTNGHRVRDVDAPSPVRRESSSQAATNAVKEAKDLKHLADRLKNSGSNSESTGLYFQAALKFLHGASLLESSNSESAKQSEMIQSMQMYSSTAKLCEFCAHEYEKSKDMAAAALAYKCTEVAYMRVIYSSHNSASRDRHELQATLQIVQPGESPSSSASDVDNLNNPTAVDKVPLSKGVSSPQVAGNHVTATRNRPSFVRLLNFAQDVNYAMEASRKSRSAFAAANPRMEEAQHREGLTSVKRALDFNFQDVEGLLRLVRLAMEAISR</sequence>
<feature type="region of interest" description="Disordered" evidence="4">
    <location>
        <begin position="1423"/>
        <end position="1473"/>
    </location>
</feature>
<feature type="region of interest" description="Disordered" evidence="4">
    <location>
        <begin position="221"/>
        <end position="247"/>
    </location>
</feature>
<feature type="compositionally biased region" description="Basic and acidic residues" evidence="4">
    <location>
        <begin position="988"/>
        <end position="1004"/>
    </location>
</feature>
<feature type="domain" description="CW-type" evidence="5">
    <location>
        <begin position="662"/>
        <end position="715"/>
    </location>
</feature>
<feature type="region of interest" description="Disordered" evidence="4">
    <location>
        <begin position="744"/>
        <end position="1154"/>
    </location>
</feature>
<keyword evidence="1" id="KW-0479">Metal-binding</keyword>
<feature type="compositionally biased region" description="Basic and acidic residues" evidence="4">
    <location>
        <begin position="1254"/>
        <end position="1302"/>
    </location>
</feature>
<feature type="compositionally biased region" description="Low complexity" evidence="4">
    <location>
        <begin position="94"/>
        <end position="103"/>
    </location>
</feature>
<name>A0A4V3WN97_CAMSN</name>
<feature type="compositionally biased region" description="Polar residues" evidence="4">
    <location>
        <begin position="128"/>
        <end position="145"/>
    </location>
</feature>
<feature type="compositionally biased region" description="Polar residues" evidence="4">
    <location>
        <begin position="1590"/>
        <end position="1609"/>
    </location>
</feature>
<dbReference type="Proteomes" id="UP000306102">
    <property type="component" value="Unassembled WGS sequence"/>
</dbReference>
<accession>A0A4V3WN97</accession>
<feature type="compositionally biased region" description="Polar residues" evidence="4">
    <location>
        <begin position="222"/>
        <end position="235"/>
    </location>
</feature>
<feature type="compositionally biased region" description="Polar residues" evidence="4">
    <location>
        <begin position="1195"/>
        <end position="1214"/>
    </location>
</feature>
<keyword evidence="2" id="KW-0863">Zinc-finger</keyword>
<keyword evidence="3" id="KW-0862">Zinc</keyword>
<evidence type="ECO:0000313" key="7">
    <source>
        <dbReference type="Proteomes" id="UP000306102"/>
    </source>
</evidence>
<dbReference type="EMBL" id="SDRB02007078">
    <property type="protein sequence ID" value="THG11727.1"/>
    <property type="molecule type" value="Genomic_DNA"/>
</dbReference>
<evidence type="ECO:0000256" key="3">
    <source>
        <dbReference type="ARBA" id="ARBA00022833"/>
    </source>
</evidence>
<dbReference type="InterPro" id="IPR011124">
    <property type="entry name" value="Znf_CW"/>
</dbReference>
<feature type="region of interest" description="Disordered" evidence="4">
    <location>
        <begin position="610"/>
        <end position="629"/>
    </location>
</feature>
<feature type="compositionally biased region" description="Low complexity" evidence="4">
    <location>
        <begin position="1022"/>
        <end position="1036"/>
    </location>
</feature>
<dbReference type="STRING" id="542762.A0A4V3WN97"/>
<protein>
    <recommendedName>
        <fullName evidence="5">CW-type domain-containing protein</fullName>
    </recommendedName>
</protein>
<feature type="compositionally biased region" description="Basic and acidic residues" evidence="4">
    <location>
        <begin position="1127"/>
        <end position="1150"/>
    </location>
</feature>
<proteinExistence type="predicted"/>
<evidence type="ECO:0000256" key="4">
    <source>
        <dbReference type="SAM" id="MobiDB-lite"/>
    </source>
</evidence>
<feature type="compositionally biased region" description="Polar residues" evidence="4">
    <location>
        <begin position="802"/>
        <end position="823"/>
    </location>
</feature>
<feature type="compositionally biased region" description="Basic and acidic residues" evidence="4">
    <location>
        <begin position="556"/>
        <end position="566"/>
    </location>
</feature>
<feature type="compositionally biased region" description="Low complexity" evidence="4">
    <location>
        <begin position="1053"/>
        <end position="1070"/>
    </location>
</feature>
<feature type="region of interest" description="Disordered" evidence="4">
    <location>
        <begin position="1590"/>
        <end position="1628"/>
    </location>
</feature>
<evidence type="ECO:0000256" key="1">
    <source>
        <dbReference type="ARBA" id="ARBA00022723"/>
    </source>
</evidence>
<keyword evidence="7" id="KW-1185">Reference proteome</keyword>
<dbReference type="CDD" id="cd15517">
    <property type="entry name" value="PHD_TCF19_like"/>
    <property type="match status" value="1"/>
</dbReference>
<feature type="compositionally biased region" description="Basic and acidic residues" evidence="4">
    <location>
        <begin position="618"/>
        <end position="629"/>
    </location>
</feature>
<feature type="region of interest" description="Disordered" evidence="4">
    <location>
        <begin position="94"/>
        <end position="145"/>
    </location>
</feature>
<dbReference type="Gene3D" id="3.30.40.100">
    <property type="match status" value="1"/>
</dbReference>
<feature type="compositionally biased region" description="Acidic residues" evidence="4">
    <location>
        <begin position="21"/>
        <end position="42"/>
    </location>
</feature>
<dbReference type="GO" id="GO:0008270">
    <property type="term" value="F:zinc ion binding"/>
    <property type="evidence" value="ECO:0007669"/>
    <property type="project" value="UniProtKB-KW"/>
</dbReference>
<feature type="compositionally biased region" description="Basic and acidic residues" evidence="4">
    <location>
        <begin position="954"/>
        <end position="963"/>
    </location>
</feature>
<comment type="caution">
    <text evidence="6">The sequence shown here is derived from an EMBL/GenBank/DDBJ whole genome shotgun (WGS) entry which is preliminary data.</text>
</comment>
<feature type="region of interest" description="Disordered" evidence="4">
    <location>
        <begin position="1189"/>
        <end position="1387"/>
    </location>
</feature>
<evidence type="ECO:0000259" key="5">
    <source>
        <dbReference type="PROSITE" id="PS51050"/>
    </source>
</evidence>
<dbReference type="Pfam" id="PF24756">
    <property type="entry name" value="THD_CWZF3-5-7"/>
    <property type="match status" value="1"/>
</dbReference>
<feature type="region of interest" description="Disordered" evidence="4">
    <location>
        <begin position="468"/>
        <end position="566"/>
    </location>
</feature>
<gene>
    <name evidence="6" type="ORF">TEA_012656</name>
</gene>
<evidence type="ECO:0000256" key="2">
    <source>
        <dbReference type="ARBA" id="ARBA00022771"/>
    </source>
</evidence>
<feature type="compositionally biased region" description="Basic and acidic residues" evidence="4">
    <location>
        <begin position="1215"/>
        <end position="1226"/>
    </location>
</feature>
<dbReference type="InterPro" id="IPR055300">
    <property type="entry name" value="CWZF3/5/7"/>
</dbReference>
<dbReference type="InterPro" id="IPR056406">
    <property type="entry name" value="THD_CWZF3/5/7"/>
</dbReference>
<feature type="compositionally biased region" description="Basic and acidic residues" evidence="4">
    <location>
        <begin position="911"/>
        <end position="928"/>
    </location>
</feature>
<feature type="compositionally biased region" description="Basic and acidic residues" evidence="4">
    <location>
        <begin position="487"/>
        <end position="512"/>
    </location>
</feature>
<feature type="compositionally biased region" description="Polar residues" evidence="4">
    <location>
        <begin position="1619"/>
        <end position="1628"/>
    </location>
</feature>
<feature type="compositionally biased region" description="Basic and acidic residues" evidence="4">
    <location>
        <begin position="1447"/>
        <end position="1461"/>
    </location>
</feature>
<dbReference type="PANTHER" id="PTHR46524:SF7">
    <property type="entry name" value="CW-TYPE ZINC FINGER"/>
    <property type="match status" value="1"/>
</dbReference>
<feature type="compositionally biased region" description="Basic and acidic residues" evidence="4">
    <location>
        <begin position="1315"/>
        <end position="1334"/>
    </location>
</feature>
<dbReference type="PANTHER" id="PTHR46524">
    <property type="entry name" value="CW-TYPE ZINC FINGER"/>
    <property type="match status" value="1"/>
</dbReference>
<evidence type="ECO:0000313" key="6">
    <source>
        <dbReference type="EMBL" id="THG11727.1"/>
    </source>
</evidence>
<feature type="compositionally biased region" description="Polar residues" evidence="4">
    <location>
        <begin position="1429"/>
        <end position="1445"/>
    </location>
</feature>
<reference evidence="6 7" key="1">
    <citation type="journal article" date="2018" name="Proc. Natl. Acad. Sci. U.S.A.">
        <title>Draft genome sequence of Camellia sinensis var. sinensis provides insights into the evolution of the tea genome and tea quality.</title>
        <authorList>
            <person name="Wei C."/>
            <person name="Yang H."/>
            <person name="Wang S."/>
            <person name="Zhao J."/>
            <person name="Liu C."/>
            <person name="Gao L."/>
            <person name="Xia E."/>
            <person name="Lu Y."/>
            <person name="Tai Y."/>
            <person name="She G."/>
            <person name="Sun J."/>
            <person name="Cao H."/>
            <person name="Tong W."/>
            <person name="Gao Q."/>
            <person name="Li Y."/>
            <person name="Deng W."/>
            <person name="Jiang X."/>
            <person name="Wang W."/>
            <person name="Chen Q."/>
            <person name="Zhang S."/>
            <person name="Li H."/>
            <person name="Wu J."/>
            <person name="Wang P."/>
            <person name="Li P."/>
            <person name="Shi C."/>
            <person name="Zheng F."/>
            <person name="Jian J."/>
            <person name="Huang B."/>
            <person name="Shan D."/>
            <person name="Shi M."/>
            <person name="Fang C."/>
            <person name="Yue Y."/>
            <person name="Li F."/>
            <person name="Li D."/>
            <person name="Wei S."/>
            <person name="Han B."/>
            <person name="Jiang C."/>
            <person name="Yin Y."/>
            <person name="Xia T."/>
            <person name="Zhang Z."/>
            <person name="Bennetzen J.L."/>
            <person name="Zhao S."/>
            <person name="Wan X."/>
        </authorList>
    </citation>
    <scope>NUCLEOTIDE SEQUENCE [LARGE SCALE GENOMIC DNA]</scope>
    <source>
        <strain evidence="7">cv. Shuchazao</strain>
        <tissue evidence="6">Leaf</tissue>
    </source>
</reference>
<organism evidence="6 7">
    <name type="scientific">Camellia sinensis var. sinensis</name>
    <name type="common">China tea</name>
    <dbReference type="NCBI Taxonomy" id="542762"/>
    <lineage>
        <taxon>Eukaryota</taxon>
        <taxon>Viridiplantae</taxon>
        <taxon>Streptophyta</taxon>
        <taxon>Embryophyta</taxon>
        <taxon>Tracheophyta</taxon>
        <taxon>Spermatophyta</taxon>
        <taxon>Magnoliopsida</taxon>
        <taxon>eudicotyledons</taxon>
        <taxon>Gunneridae</taxon>
        <taxon>Pentapetalae</taxon>
        <taxon>asterids</taxon>
        <taxon>Ericales</taxon>
        <taxon>Theaceae</taxon>
        <taxon>Camellia</taxon>
    </lineage>
</organism>
<feature type="compositionally biased region" description="Polar residues" evidence="4">
    <location>
        <begin position="970"/>
        <end position="987"/>
    </location>
</feature>
<feature type="region of interest" description="Disordered" evidence="4">
    <location>
        <begin position="1"/>
        <end position="42"/>
    </location>
</feature>
<feature type="compositionally biased region" description="Basic and acidic residues" evidence="4">
    <location>
        <begin position="839"/>
        <end position="894"/>
    </location>
</feature>
<dbReference type="Pfam" id="PF07496">
    <property type="entry name" value="zf-CW"/>
    <property type="match status" value="1"/>
</dbReference>
<feature type="compositionally biased region" description="Polar residues" evidence="4">
    <location>
        <begin position="899"/>
        <end position="909"/>
    </location>
</feature>